<proteinExistence type="predicted"/>
<comment type="caution">
    <text evidence="1">The sequence shown here is derived from an EMBL/GenBank/DDBJ whole genome shotgun (WGS) entry which is preliminary data.</text>
</comment>
<protein>
    <submittedName>
        <fullName evidence="1">Uncharacterized protein</fullName>
    </submittedName>
</protein>
<name>A0A512DVJ1_9PROT</name>
<sequence>MSDVAAAHRELIRLAACMAESSAIVLTSAGQITDDEDLKMLEWISTSIAALQELTGQGDATLLQDRPHRHAIRNFLNAIKGGALLLTEGAPDNGLDAAGPAARAAEEMVAHSDAILACLDEVKQGAGQA</sequence>
<organism evidence="1 2">
    <name type="scientific">Skermanella aerolata</name>
    <dbReference type="NCBI Taxonomy" id="393310"/>
    <lineage>
        <taxon>Bacteria</taxon>
        <taxon>Pseudomonadati</taxon>
        <taxon>Pseudomonadota</taxon>
        <taxon>Alphaproteobacteria</taxon>
        <taxon>Rhodospirillales</taxon>
        <taxon>Azospirillaceae</taxon>
        <taxon>Skermanella</taxon>
    </lineage>
</organism>
<dbReference type="RefSeq" id="WP_044430035.1">
    <property type="nucleotide sequence ID" value="NZ_BJYZ01000021.1"/>
</dbReference>
<dbReference type="OrthoDB" id="7358824at2"/>
<dbReference type="Proteomes" id="UP000321523">
    <property type="component" value="Unassembled WGS sequence"/>
</dbReference>
<accession>A0A512DVJ1</accession>
<dbReference type="EMBL" id="BJYZ01000021">
    <property type="protein sequence ID" value="GEO40477.1"/>
    <property type="molecule type" value="Genomic_DNA"/>
</dbReference>
<gene>
    <name evidence="1" type="ORF">SAE02_46250</name>
</gene>
<dbReference type="AlphaFoldDB" id="A0A512DVJ1"/>
<reference evidence="1 2" key="1">
    <citation type="submission" date="2019-07" db="EMBL/GenBank/DDBJ databases">
        <title>Whole genome shotgun sequence of Skermanella aerolata NBRC 106429.</title>
        <authorList>
            <person name="Hosoyama A."/>
            <person name="Uohara A."/>
            <person name="Ohji S."/>
            <person name="Ichikawa N."/>
        </authorList>
    </citation>
    <scope>NUCLEOTIDE SEQUENCE [LARGE SCALE GENOMIC DNA]</scope>
    <source>
        <strain evidence="1 2">NBRC 106429</strain>
    </source>
</reference>
<evidence type="ECO:0000313" key="1">
    <source>
        <dbReference type="EMBL" id="GEO40477.1"/>
    </source>
</evidence>
<keyword evidence="2" id="KW-1185">Reference proteome</keyword>
<evidence type="ECO:0000313" key="2">
    <source>
        <dbReference type="Proteomes" id="UP000321523"/>
    </source>
</evidence>